<feature type="chain" id="PRO_5045679406" evidence="1">
    <location>
        <begin position="22"/>
        <end position="479"/>
    </location>
</feature>
<dbReference type="PANTHER" id="PTHR30383:SF5">
    <property type="entry name" value="SGNH HYDROLASE-TYPE ESTERASE DOMAIN-CONTAINING PROTEIN"/>
    <property type="match status" value="1"/>
</dbReference>
<dbReference type="Proteomes" id="UP000676386">
    <property type="component" value="Unassembled WGS sequence"/>
</dbReference>
<comment type="caution">
    <text evidence="3">The sequence shown here is derived from an EMBL/GenBank/DDBJ whole genome shotgun (WGS) entry which is preliminary data.</text>
</comment>
<dbReference type="Gene3D" id="3.40.50.1110">
    <property type="entry name" value="SGNH hydrolase"/>
    <property type="match status" value="1"/>
</dbReference>
<accession>A0ABS5JA78</accession>
<name>A0ABS5JA78_9BACT</name>
<dbReference type="InterPro" id="IPR029058">
    <property type="entry name" value="AB_hydrolase_fold"/>
</dbReference>
<dbReference type="EMBL" id="JAGTXB010000027">
    <property type="protein sequence ID" value="MBS0032001.1"/>
    <property type="molecule type" value="Genomic_DNA"/>
</dbReference>
<sequence>MLKSTFPFFLLMISFSFPVFAGPGKPVKVACLGASICAGARLANPETTSYPAQLGRLLGAGYQVTNYGVSSTTLLKKGDHPYWNTPQYKAALASEPDIVLIDLGGNDSKLVNRVHLDEYEQDYHDMIKAFSALPSHPRILLLQPVVSFVKDTTQIWNPVITQQILPKVRQVAYNDQVELVNLNALLIGKPALVPDGIHPELEGTTLMAKTLYEVLHTARDTAFQLIDKLPGEKKLSSFYGYRCADFTFNGRNCKVVAPKSAATGHPWIWRARFWGHEPQTDIALLERGFHVVYCDVAELFGNQEAIQLWNSFYALLHKNGLASKAVMEGMSRGGIYIYNWAAVNPQKVAAVYADNPVMDLLSWPGSQFKQQQRGRNEWEAFKKDYGFKTDSAALGFRGSPLYKVAAIVKGKYPMLHVLADADSVVPPNENTLPFEEKVRAAGGNITVMHKPGFEHHPHSFPDPTPIVDWILNQLLAVSH</sequence>
<protein>
    <submittedName>
        <fullName evidence="3">Prolyl oligopeptidase family serine peptidase</fullName>
    </submittedName>
</protein>
<dbReference type="InterPro" id="IPR051532">
    <property type="entry name" value="Ester_Hydrolysis_Enzymes"/>
</dbReference>
<evidence type="ECO:0000313" key="4">
    <source>
        <dbReference type="Proteomes" id="UP000676386"/>
    </source>
</evidence>
<dbReference type="SUPFAM" id="SSF53474">
    <property type="entry name" value="alpha/beta-Hydrolases"/>
    <property type="match status" value="1"/>
</dbReference>
<dbReference type="InterPro" id="IPR013830">
    <property type="entry name" value="SGNH_hydro"/>
</dbReference>
<dbReference type="PANTHER" id="PTHR30383">
    <property type="entry name" value="THIOESTERASE 1/PROTEASE 1/LYSOPHOSPHOLIPASE L1"/>
    <property type="match status" value="1"/>
</dbReference>
<reference evidence="3 4" key="1">
    <citation type="submission" date="2021-04" db="EMBL/GenBank/DDBJ databases">
        <title>Chitinophaga sp. nov., isolated from the rhizosphere soil.</title>
        <authorList>
            <person name="He S."/>
        </authorList>
    </citation>
    <scope>NUCLEOTIDE SEQUENCE [LARGE SCALE GENOMIC DNA]</scope>
    <source>
        <strain evidence="3 4">2R12</strain>
    </source>
</reference>
<dbReference type="RefSeq" id="WP_211977162.1">
    <property type="nucleotide sequence ID" value="NZ_CBFHAM010000018.1"/>
</dbReference>
<dbReference type="InterPro" id="IPR036514">
    <property type="entry name" value="SGNH_hydro_sf"/>
</dbReference>
<proteinExistence type="predicted"/>
<feature type="signal peptide" evidence="1">
    <location>
        <begin position="1"/>
        <end position="21"/>
    </location>
</feature>
<evidence type="ECO:0000256" key="1">
    <source>
        <dbReference type="SAM" id="SignalP"/>
    </source>
</evidence>
<evidence type="ECO:0000259" key="2">
    <source>
        <dbReference type="Pfam" id="PF13472"/>
    </source>
</evidence>
<organism evidence="3 4">
    <name type="scientific">Chitinophaga hostae</name>
    <dbReference type="NCBI Taxonomy" id="2831022"/>
    <lineage>
        <taxon>Bacteria</taxon>
        <taxon>Pseudomonadati</taxon>
        <taxon>Bacteroidota</taxon>
        <taxon>Chitinophagia</taxon>
        <taxon>Chitinophagales</taxon>
        <taxon>Chitinophagaceae</taxon>
        <taxon>Chitinophaga</taxon>
    </lineage>
</organism>
<dbReference type="Gene3D" id="3.40.50.1820">
    <property type="entry name" value="alpha/beta hydrolase"/>
    <property type="match status" value="1"/>
</dbReference>
<keyword evidence="4" id="KW-1185">Reference proteome</keyword>
<evidence type="ECO:0000313" key="3">
    <source>
        <dbReference type="EMBL" id="MBS0032001.1"/>
    </source>
</evidence>
<feature type="domain" description="SGNH hydrolase-type esterase" evidence="2">
    <location>
        <begin position="31"/>
        <end position="203"/>
    </location>
</feature>
<dbReference type="Pfam" id="PF13472">
    <property type="entry name" value="Lipase_GDSL_2"/>
    <property type="match status" value="1"/>
</dbReference>
<keyword evidence="1" id="KW-0732">Signal</keyword>
<gene>
    <name evidence="3" type="ORF">KE626_32010</name>
</gene>
<dbReference type="SUPFAM" id="SSF52266">
    <property type="entry name" value="SGNH hydrolase"/>
    <property type="match status" value="1"/>
</dbReference>